<feature type="domain" description="Arm DNA-binding" evidence="1">
    <location>
        <begin position="7"/>
        <end position="58"/>
    </location>
</feature>
<evidence type="ECO:0000259" key="1">
    <source>
        <dbReference type="Pfam" id="PF17293"/>
    </source>
</evidence>
<sequence>MGHSCKVYINRDYVKADGTSAIYLRVTVDRVPKKIPLNLNWPLSKFSEADLCLPRNNHDKDYED</sequence>
<protein>
    <recommendedName>
        <fullName evidence="1">Arm DNA-binding domain-containing protein</fullName>
    </recommendedName>
</protein>
<dbReference type="InterPro" id="IPR035386">
    <property type="entry name" value="Arm-DNA-bind_5"/>
</dbReference>
<evidence type="ECO:0000313" key="2">
    <source>
        <dbReference type="EMBL" id="MDN5199934.1"/>
    </source>
</evidence>
<gene>
    <name evidence="2" type="ORF">QQ008_01135</name>
</gene>
<dbReference type="Pfam" id="PF17293">
    <property type="entry name" value="Arm-DNA-bind_5"/>
    <property type="match status" value="1"/>
</dbReference>
<comment type="caution">
    <text evidence="2">The sequence shown here is derived from an EMBL/GenBank/DDBJ whole genome shotgun (WGS) entry which is preliminary data.</text>
</comment>
<accession>A0ABT8KI52</accession>
<name>A0ABT8KI52_9BACT</name>
<dbReference type="RefSeq" id="WP_346749963.1">
    <property type="nucleotide sequence ID" value="NZ_JAUJEA010000001.1"/>
</dbReference>
<organism evidence="2 3">
    <name type="scientific">Splendidivirga corallicola</name>
    <dbReference type="NCBI Taxonomy" id="3051826"/>
    <lineage>
        <taxon>Bacteria</taxon>
        <taxon>Pseudomonadati</taxon>
        <taxon>Bacteroidota</taxon>
        <taxon>Cytophagia</taxon>
        <taxon>Cytophagales</taxon>
        <taxon>Splendidivirgaceae</taxon>
        <taxon>Splendidivirga</taxon>
    </lineage>
</organism>
<reference evidence="2" key="1">
    <citation type="submission" date="2023-06" db="EMBL/GenBank/DDBJ databases">
        <title>Genomic of Parafulvivirga corallium.</title>
        <authorList>
            <person name="Wang G."/>
        </authorList>
    </citation>
    <scope>NUCLEOTIDE SEQUENCE</scope>
    <source>
        <strain evidence="2">BMA10</strain>
    </source>
</reference>
<dbReference type="EMBL" id="JAUJEA010000001">
    <property type="protein sequence ID" value="MDN5199934.1"/>
    <property type="molecule type" value="Genomic_DNA"/>
</dbReference>
<proteinExistence type="predicted"/>
<keyword evidence="3" id="KW-1185">Reference proteome</keyword>
<evidence type="ECO:0000313" key="3">
    <source>
        <dbReference type="Proteomes" id="UP001172082"/>
    </source>
</evidence>
<dbReference type="Proteomes" id="UP001172082">
    <property type="component" value="Unassembled WGS sequence"/>
</dbReference>